<evidence type="ECO:0000313" key="2">
    <source>
        <dbReference type="Proteomes" id="UP000284333"/>
    </source>
</evidence>
<proteinExistence type="predicted"/>
<dbReference type="AlphaFoldDB" id="A0A3S3A7Y2"/>
<accession>A0A3S3A7Y2</accession>
<dbReference type="OrthoDB" id="7062584at2"/>
<keyword evidence="2" id="KW-1185">Reference proteome</keyword>
<reference evidence="1 2" key="1">
    <citation type="submission" date="2018-11" db="EMBL/GenBank/DDBJ databases">
        <title>Rhodococcus spongicola sp. nov. and Rhodococcus xishaensis sp. nov. from marine sponges.</title>
        <authorList>
            <person name="Li L."/>
            <person name="Lin H.W."/>
        </authorList>
    </citation>
    <scope>NUCLEOTIDE SEQUENCE [LARGE SCALE GENOMIC DNA]</scope>
    <source>
        <strain evidence="1 2">LHW50502</strain>
    </source>
</reference>
<dbReference type="RefSeq" id="WP_127947976.1">
    <property type="nucleotide sequence ID" value="NZ_RKLN01000005.1"/>
</dbReference>
<dbReference type="Pfam" id="PF12900">
    <property type="entry name" value="Pyridox_ox_2"/>
    <property type="match status" value="1"/>
</dbReference>
<dbReference type="Gene3D" id="2.30.110.10">
    <property type="entry name" value="Electron Transport, Fmn-binding Protein, Chain A"/>
    <property type="match status" value="1"/>
</dbReference>
<organism evidence="1 2">
    <name type="scientific">Rhodococcus spongiicola</name>
    <dbReference type="NCBI Taxonomy" id="2487352"/>
    <lineage>
        <taxon>Bacteria</taxon>
        <taxon>Bacillati</taxon>
        <taxon>Actinomycetota</taxon>
        <taxon>Actinomycetes</taxon>
        <taxon>Mycobacteriales</taxon>
        <taxon>Nocardiaceae</taxon>
        <taxon>Rhodococcus</taxon>
    </lineage>
</organism>
<comment type="caution">
    <text evidence="1">The sequence shown here is derived from an EMBL/GenBank/DDBJ whole genome shotgun (WGS) entry which is preliminary data.</text>
</comment>
<gene>
    <name evidence="1" type="ORF">EF834_14790</name>
</gene>
<name>A0A3S3A7Y2_9NOCA</name>
<dbReference type="Proteomes" id="UP000284333">
    <property type="component" value="Unassembled WGS sequence"/>
</dbReference>
<dbReference type="InterPro" id="IPR012349">
    <property type="entry name" value="Split_barrel_FMN-bd"/>
</dbReference>
<protein>
    <submittedName>
        <fullName evidence="1">Pyridoxamine 5'-phosphate oxidase family protein</fullName>
    </submittedName>
</protein>
<dbReference type="InterPro" id="IPR024747">
    <property type="entry name" value="Pyridox_Oxase-rel"/>
</dbReference>
<dbReference type="SUPFAM" id="SSF50475">
    <property type="entry name" value="FMN-binding split barrel"/>
    <property type="match status" value="1"/>
</dbReference>
<evidence type="ECO:0000313" key="1">
    <source>
        <dbReference type="EMBL" id="RVW01670.1"/>
    </source>
</evidence>
<sequence length="136" mass="15293">MPDQTTPVTVLTEQEAMNLLSTERLGRLIVVVGDQPDIFPVNYVVHDGKLFFRSAEGDKLTELALEPSVTFQVDHAEATAGWSIVVRGIARTLVRFDEINAAEELDLKSWIPTEKYNFVEIRPTAVHGRRFVLDRG</sequence>
<dbReference type="EMBL" id="RKLN01000005">
    <property type="protein sequence ID" value="RVW01670.1"/>
    <property type="molecule type" value="Genomic_DNA"/>
</dbReference>